<gene>
    <name evidence="3" type="ORF">AJ80_00422</name>
</gene>
<dbReference type="PROSITE" id="PS50181">
    <property type="entry name" value="FBOX"/>
    <property type="match status" value="1"/>
</dbReference>
<dbReference type="InterPro" id="IPR001810">
    <property type="entry name" value="F-box_dom"/>
</dbReference>
<dbReference type="Pfam" id="PF00646">
    <property type="entry name" value="F-box"/>
    <property type="match status" value="1"/>
</dbReference>
<feature type="region of interest" description="Disordered" evidence="1">
    <location>
        <begin position="425"/>
        <end position="453"/>
    </location>
</feature>
<name>A0A2B7Z480_POLH7</name>
<evidence type="ECO:0000256" key="1">
    <source>
        <dbReference type="SAM" id="MobiDB-lite"/>
    </source>
</evidence>
<dbReference type="EMBL" id="PDNA01000003">
    <property type="protein sequence ID" value="PGH27872.1"/>
    <property type="molecule type" value="Genomic_DNA"/>
</dbReference>
<keyword evidence="4" id="KW-1185">Reference proteome</keyword>
<sequence>MAQRDSVMRIIELLKRQLAKIVSLEDLERHKFLIFLVPPIFFSMWFTITHPDSVTDAAVSMYSMIECVKSILYVVKVIQGLRSWNERLDFLDQLFDYHYRALPRFQPVLGNLCALVYIILGHIKAECNRETKRLLPNHRDSCHIALAPDKEPSEEGQPSATRMGHTESVTTPENKPVTSSPHYKNFKRMLSIKGSKSKILRCMVPTVRGMSSLQEVLRDRFGWRSDMVPRSILLRMPLDILYMILDHLDPVDCVLLAYTCRSFYYTFPIPKSSHRICGRSRLLSYLVDSSLLPEFKSLEDGHKLNNGEIRDLLLSKVHCELCEVFRSWSSRMTCPFHTAPLYMSQPQGVAKRDKKDALDSSSVLGKLNLSHATQEQYIDTLEKYGAEAPNEMVTNIKTKLNDTWGREIANWEKRNALEHSNKPVTLHESDNMTGDNEDGYESSTRPMLLSPSAADITAPPPERSRFLTLYCCNNCLSALPENSYTNTCDRCNCKGCGWTAVQLLRVVRTDNKLARYFPVGKLRKPPPPPKVALVGRLWRGRKKLKG</sequence>
<feature type="region of interest" description="Disordered" evidence="1">
    <location>
        <begin position="146"/>
        <end position="180"/>
    </location>
</feature>
<organism evidence="3 4">
    <name type="scientific">Polytolypa hystricis (strain UAMH7299)</name>
    <dbReference type="NCBI Taxonomy" id="1447883"/>
    <lineage>
        <taxon>Eukaryota</taxon>
        <taxon>Fungi</taxon>
        <taxon>Dikarya</taxon>
        <taxon>Ascomycota</taxon>
        <taxon>Pezizomycotina</taxon>
        <taxon>Eurotiomycetes</taxon>
        <taxon>Eurotiomycetidae</taxon>
        <taxon>Onygenales</taxon>
        <taxon>Onygenales incertae sedis</taxon>
        <taxon>Polytolypa</taxon>
    </lineage>
</organism>
<dbReference type="CDD" id="cd09917">
    <property type="entry name" value="F-box_SF"/>
    <property type="match status" value="1"/>
</dbReference>
<feature type="domain" description="F-box" evidence="2">
    <location>
        <begin position="230"/>
        <end position="264"/>
    </location>
</feature>
<dbReference type="InterPro" id="IPR036047">
    <property type="entry name" value="F-box-like_dom_sf"/>
</dbReference>
<evidence type="ECO:0000313" key="4">
    <source>
        <dbReference type="Proteomes" id="UP000224634"/>
    </source>
</evidence>
<accession>A0A2B7Z480</accession>
<dbReference type="SUPFAM" id="SSF81383">
    <property type="entry name" value="F-box domain"/>
    <property type="match status" value="1"/>
</dbReference>
<feature type="compositionally biased region" description="Polar residues" evidence="1">
    <location>
        <begin position="167"/>
        <end position="180"/>
    </location>
</feature>
<reference evidence="3 4" key="1">
    <citation type="submission" date="2017-10" db="EMBL/GenBank/DDBJ databases">
        <title>Comparative genomics in systemic dimorphic fungi from Ajellomycetaceae.</title>
        <authorList>
            <person name="Munoz J.F."/>
            <person name="Mcewen J.G."/>
            <person name="Clay O.K."/>
            <person name="Cuomo C.A."/>
        </authorList>
    </citation>
    <scope>NUCLEOTIDE SEQUENCE [LARGE SCALE GENOMIC DNA]</scope>
    <source>
        <strain evidence="3 4">UAMH7299</strain>
    </source>
</reference>
<proteinExistence type="predicted"/>
<protein>
    <recommendedName>
        <fullName evidence="2">F-box domain-containing protein</fullName>
    </recommendedName>
</protein>
<evidence type="ECO:0000313" key="3">
    <source>
        <dbReference type="EMBL" id="PGH27872.1"/>
    </source>
</evidence>
<dbReference type="AlphaFoldDB" id="A0A2B7Z480"/>
<comment type="caution">
    <text evidence="3">The sequence shown here is derived from an EMBL/GenBank/DDBJ whole genome shotgun (WGS) entry which is preliminary data.</text>
</comment>
<dbReference type="OrthoDB" id="4196127at2759"/>
<dbReference type="Proteomes" id="UP000224634">
    <property type="component" value="Unassembled WGS sequence"/>
</dbReference>
<evidence type="ECO:0000259" key="2">
    <source>
        <dbReference type="PROSITE" id="PS50181"/>
    </source>
</evidence>